<keyword evidence="2" id="KW-0732">Signal</keyword>
<gene>
    <name evidence="3" type="ORF">HJG54_07605</name>
</gene>
<feature type="region of interest" description="Disordered" evidence="1">
    <location>
        <begin position="252"/>
        <end position="272"/>
    </location>
</feature>
<feature type="compositionally biased region" description="Low complexity" evidence="1">
    <location>
        <begin position="110"/>
        <end position="146"/>
    </location>
</feature>
<proteinExistence type="predicted"/>
<dbReference type="EMBL" id="CP053586">
    <property type="protein sequence ID" value="WNZ22734.1"/>
    <property type="molecule type" value="Genomic_DNA"/>
</dbReference>
<dbReference type="RefSeq" id="WP_316434262.1">
    <property type="nucleotide sequence ID" value="NZ_CP053586.1"/>
</dbReference>
<accession>A0AA96WCR7</accession>
<feature type="compositionally biased region" description="Polar residues" evidence="1">
    <location>
        <begin position="76"/>
        <end position="90"/>
    </location>
</feature>
<organism evidence="3">
    <name type="scientific">Leptolyngbya sp. NK1-12</name>
    <dbReference type="NCBI Taxonomy" id="2547451"/>
    <lineage>
        <taxon>Bacteria</taxon>
        <taxon>Bacillati</taxon>
        <taxon>Cyanobacteriota</taxon>
        <taxon>Cyanophyceae</taxon>
        <taxon>Leptolyngbyales</taxon>
        <taxon>Leptolyngbyaceae</taxon>
        <taxon>Leptolyngbya group</taxon>
        <taxon>Leptolyngbya</taxon>
    </lineage>
</organism>
<dbReference type="AlphaFoldDB" id="A0AA96WCR7"/>
<evidence type="ECO:0000256" key="2">
    <source>
        <dbReference type="SAM" id="SignalP"/>
    </source>
</evidence>
<evidence type="ECO:0000256" key="1">
    <source>
        <dbReference type="SAM" id="MobiDB-lite"/>
    </source>
</evidence>
<dbReference type="PROSITE" id="PS51257">
    <property type="entry name" value="PROKAR_LIPOPROTEIN"/>
    <property type="match status" value="1"/>
</dbReference>
<evidence type="ECO:0008006" key="4">
    <source>
        <dbReference type="Google" id="ProtNLM"/>
    </source>
</evidence>
<sequence>MRQILLIASATVLGFAAAGCDLFSGSGGDTPTVEESPVVVSPAPTASPSPGQASPPAFNQPTVQQKPRGILPPDLISSTDPNQRVQQVQGDRSDPFALLPTTPSVQLAEGAAPPTQTTAPTAPAPTATGGTQPQTRQTAQAPRPARTGGGSQARPANRTPAKPAPTSPIAAAPPRPQPVLARAVEVTGVVQIGDQVYAIVNAPNEPTSRYVQPGQRLAGGQVLVRRIEMNRAEPVVILEQNGVEVVRAVGEGGAAPADTPAAATPAVSSPTT</sequence>
<protein>
    <recommendedName>
        <fullName evidence="4">Type II secretion system protein GspC N-terminal domain-containing protein</fullName>
    </recommendedName>
</protein>
<feature type="chain" id="PRO_5041739311" description="Type II secretion system protein GspC N-terminal domain-containing protein" evidence="2">
    <location>
        <begin position="19"/>
        <end position="272"/>
    </location>
</feature>
<feature type="signal peptide" evidence="2">
    <location>
        <begin position="1"/>
        <end position="18"/>
    </location>
</feature>
<reference evidence="3" key="1">
    <citation type="submission" date="2020-05" db="EMBL/GenBank/DDBJ databases">
        <authorList>
            <person name="Zhu T."/>
            <person name="Keshari N."/>
            <person name="Lu X."/>
        </authorList>
    </citation>
    <scope>NUCLEOTIDE SEQUENCE</scope>
    <source>
        <strain evidence="3">NK1-12</strain>
    </source>
</reference>
<feature type="compositionally biased region" description="Pro residues" evidence="1">
    <location>
        <begin position="162"/>
        <end position="175"/>
    </location>
</feature>
<evidence type="ECO:0000313" key="3">
    <source>
        <dbReference type="EMBL" id="WNZ22734.1"/>
    </source>
</evidence>
<name>A0AA96WCR7_9CYAN</name>
<feature type="region of interest" description="Disordered" evidence="1">
    <location>
        <begin position="28"/>
        <end position="175"/>
    </location>
</feature>
<feature type="compositionally biased region" description="Low complexity" evidence="1">
    <location>
        <begin position="30"/>
        <end position="57"/>
    </location>
</feature>